<organism evidence="1 2">
    <name type="scientific">Aquimarina aggregata</name>
    <dbReference type="NCBI Taxonomy" id="1642818"/>
    <lineage>
        <taxon>Bacteria</taxon>
        <taxon>Pseudomonadati</taxon>
        <taxon>Bacteroidota</taxon>
        <taxon>Flavobacteriia</taxon>
        <taxon>Flavobacteriales</taxon>
        <taxon>Flavobacteriaceae</taxon>
        <taxon>Aquimarina</taxon>
    </lineage>
</organism>
<evidence type="ECO:0000313" key="1">
    <source>
        <dbReference type="EMBL" id="KZS40662.1"/>
    </source>
</evidence>
<dbReference type="OrthoDB" id="1438799at2"/>
<dbReference type="Proteomes" id="UP000076715">
    <property type="component" value="Unassembled WGS sequence"/>
</dbReference>
<comment type="caution">
    <text evidence="1">The sequence shown here is derived from an EMBL/GenBank/DDBJ whole genome shotgun (WGS) entry which is preliminary data.</text>
</comment>
<dbReference type="RefSeq" id="WP_066314364.1">
    <property type="nucleotide sequence ID" value="NZ_LQRT01000013.1"/>
</dbReference>
<accession>A0A163AMX3</accession>
<gene>
    <name evidence="1" type="ORF">AWE51_06850</name>
</gene>
<dbReference type="AlphaFoldDB" id="A0A163AMX3"/>
<dbReference type="STRING" id="1642818.AWE51_06850"/>
<protein>
    <recommendedName>
        <fullName evidence="3">Sensor of ECF-type sigma factor</fullName>
    </recommendedName>
</protein>
<dbReference type="EMBL" id="LQRT01000013">
    <property type="protein sequence ID" value="KZS40662.1"/>
    <property type="molecule type" value="Genomic_DNA"/>
</dbReference>
<proteinExistence type="predicted"/>
<sequence length="139" mass="16859">MYGTHFITIFLACFCFFNIQAQELTDEQKERLEYKVDIFSSGEKELQRLWYEDRMDKMKLRGELRKDYHNIVVYHAYKMKRLDDLDKGLNDNKIRKQLQKQLLLLHEDVEDILSLEQFEIHEKSWEAILKAVLSEKELN</sequence>
<evidence type="ECO:0000313" key="2">
    <source>
        <dbReference type="Proteomes" id="UP000076715"/>
    </source>
</evidence>
<evidence type="ECO:0008006" key="3">
    <source>
        <dbReference type="Google" id="ProtNLM"/>
    </source>
</evidence>
<reference evidence="1 2" key="1">
    <citation type="submission" date="2016-01" db="EMBL/GenBank/DDBJ databases">
        <title>The draft genome sequence of Aquimarina sp. RZW4-3-2.</title>
        <authorList>
            <person name="Wang Y."/>
        </authorList>
    </citation>
    <scope>NUCLEOTIDE SEQUENCE [LARGE SCALE GENOMIC DNA]</scope>
    <source>
        <strain evidence="1 2">RZW4-3-2</strain>
    </source>
</reference>
<keyword evidence="2" id="KW-1185">Reference proteome</keyword>
<name>A0A163AMX3_9FLAO</name>